<organism evidence="5 6">
    <name type="scientific">Micractinium conductrix</name>
    <dbReference type="NCBI Taxonomy" id="554055"/>
    <lineage>
        <taxon>Eukaryota</taxon>
        <taxon>Viridiplantae</taxon>
        <taxon>Chlorophyta</taxon>
        <taxon>core chlorophytes</taxon>
        <taxon>Trebouxiophyceae</taxon>
        <taxon>Chlorellales</taxon>
        <taxon>Chlorellaceae</taxon>
        <taxon>Chlorella clade</taxon>
        <taxon>Micractinium</taxon>
    </lineage>
</organism>
<evidence type="ECO:0000259" key="4">
    <source>
        <dbReference type="SMART" id="SM00822"/>
    </source>
</evidence>
<comment type="caution">
    <text evidence="5">The sequence shown here is derived from an EMBL/GenBank/DDBJ whole genome shotgun (WGS) entry which is preliminary data.</text>
</comment>
<dbReference type="PRINTS" id="PR00081">
    <property type="entry name" value="GDHRDH"/>
</dbReference>
<dbReference type="GO" id="GO:0048038">
    <property type="term" value="F:quinone binding"/>
    <property type="evidence" value="ECO:0007669"/>
    <property type="project" value="TreeGrafter"/>
</dbReference>
<reference evidence="5 6" key="1">
    <citation type="journal article" date="2018" name="Plant J.">
        <title>Genome sequences of Chlorella sorokiniana UTEX 1602 and Micractinium conductrix SAG 241.80: implications to maltose excretion by a green alga.</title>
        <authorList>
            <person name="Arriola M.B."/>
            <person name="Velmurugan N."/>
            <person name="Zhang Y."/>
            <person name="Plunkett M.H."/>
            <person name="Hondzo H."/>
            <person name="Barney B.M."/>
        </authorList>
    </citation>
    <scope>NUCLEOTIDE SEQUENCE [LARGE SCALE GENOMIC DNA]</scope>
    <source>
        <strain evidence="5 6">SAG 241.80</strain>
    </source>
</reference>
<protein>
    <submittedName>
        <fullName evidence="5">SDR family oxidoreductase</fullName>
    </submittedName>
</protein>
<evidence type="ECO:0000256" key="2">
    <source>
        <dbReference type="ARBA" id="ARBA00023002"/>
    </source>
</evidence>
<dbReference type="InterPro" id="IPR002347">
    <property type="entry name" value="SDR_fam"/>
</dbReference>
<dbReference type="STRING" id="554055.A0A2P6VMH2"/>
<proteinExistence type="inferred from homology"/>
<feature type="region of interest" description="Disordered" evidence="3">
    <location>
        <begin position="1"/>
        <end position="34"/>
    </location>
</feature>
<feature type="domain" description="Ketoreductase" evidence="4">
    <location>
        <begin position="178"/>
        <end position="351"/>
    </location>
</feature>
<keyword evidence="2" id="KW-0560">Oxidoreductase</keyword>
<evidence type="ECO:0000256" key="3">
    <source>
        <dbReference type="SAM" id="MobiDB-lite"/>
    </source>
</evidence>
<dbReference type="SMART" id="SM00822">
    <property type="entry name" value="PKS_KR"/>
    <property type="match status" value="1"/>
</dbReference>
<evidence type="ECO:0000313" key="6">
    <source>
        <dbReference type="Proteomes" id="UP000239649"/>
    </source>
</evidence>
<dbReference type="OrthoDB" id="417891at2759"/>
<dbReference type="GO" id="GO:0006633">
    <property type="term" value="P:fatty acid biosynthetic process"/>
    <property type="evidence" value="ECO:0007669"/>
    <property type="project" value="TreeGrafter"/>
</dbReference>
<gene>
    <name evidence="5" type="ORF">C2E20_1379</name>
</gene>
<evidence type="ECO:0000256" key="1">
    <source>
        <dbReference type="ARBA" id="ARBA00006484"/>
    </source>
</evidence>
<sequence length="432" mass="43752">MARPTASRPSRHTALRPAAVAATPRLPTQSGQKPAKIKNERLLPLLSDYVTAASSLTRFERLAGRAAMLGTGVALAAEALLPVNEAGLFGGAADSSGTAALAYLGAFLICCSVGLASRMHRPLTSRRLLEPVIASLTSKRRSFSGVSQTNVDRAVDSALDVAVAAWRRGFSTAASQPPVYVVFGASGGIGSALCEQLAGAPGGARLLLSGRDDERLAAAAARATGAAAGAGEVAQLTADPCDPAAAEAVIQEALRRYGRIDGVANCVGSVILKAAHATTPAEFEDTLRTNLLSAFGVLRASAKAMMRPANGGGSIVFCSSAVAKHGIANHEAIAAAKGGVAAMALSAAATYAPKNIRVNCVAPGLTRTPMTAKITGSEGALKASTALHALRRIGEPGEVAAALAFLLDPRNSFITGQVLAVDGGLGSVRSMT</sequence>
<dbReference type="Proteomes" id="UP000239649">
    <property type="component" value="Unassembled WGS sequence"/>
</dbReference>
<keyword evidence="6" id="KW-1185">Reference proteome</keyword>
<name>A0A2P6VMH2_9CHLO</name>
<dbReference type="EMBL" id="LHPF02000002">
    <property type="protein sequence ID" value="PSC75302.1"/>
    <property type="molecule type" value="Genomic_DNA"/>
</dbReference>
<dbReference type="GO" id="GO:0016616">
    <property type="term" value="F:oxidoreductase activity, acting on the CH-OH group of donors, NAD or NADP as acceptor"/>
    <property type="evidence" value="ECO:0007669"/>
    <property type="project" value="TreeGrafter"/>
</dbReference>
<accession>A0A2P6VMH2</accession>
<dbReference type="InterPro" id="IPR057326">
    <property type="entry name" value="KR_dom"/>
</dbReference>
<dbReference type="SUPFAM" id="SSF51735">
    <property type="entry name" value="NAD(P)-binding Rossmann-fold domains"/>
    <property type="match status" value="1"/>
</dbReference>
<dbReference type="CDD" id="cd05233">
    <property type="entry name" value="SDR_c"/>
    <property type="match status" value="1"/>
</dbReference>
<dbReference type="Gene3D" id="3.40.50.720">
    <property type="entry name" value="NAD(P)-binding Rossmann-like Domain"/>
    <property type="match status" value="1"/>
</dbReference>
<dbReference type="PANTHER" id="PTHR42760:SF133">
    <property type="entry name" value="3-OXOACYL-[ACYL-CARRIER-PROTEIN] REDUCTASE"/>
    <property type="match status" value="1"/>
</dbReference>
<dbReference type="AlphaFoldDB" id="A0A2P6VMH2"/>
<dbReference type="Pfam" id="PF13561">
    <property type="entry name" value="adh_short_C2"/>
    <property type="match status" value="1"/>
</dbReference>
<dbReference type="InterPro" id="IPR036291">
    <property type="entry name" value="NAD(P)-bd_dom_sf"/>
</dbReference>
<comment type="similarity">
    <text evidence="1">Belongs to the short-chain dehydrogenases/reductases (SDR) family.</text>
</comment>
<evidence type="ECO:0000313" key="5">
    <source>
        <dbReference type="EMBL" id="PSC75302.1"/>
    </source>
</evidence>
<dbReference type="PANTHER" id="PTHR42760">
    <property type="entry name" value="SHORT-CHAIN DEHYDROGENASES/REDUCTASES FAMILY MEMBER"/>
    <property type="match status" value="1"/>
</dbReference>